<evidence type="ECO:0000259" key="3">
    <source>
        <dbReference type="PROSITE" id="PS50102"/>
    </source>
</evidence>
<accession>A0A8D0L7R8</accession>
<dbReference type="Ensembl" id="ENSSPUT00000015945.1">
    <property type="protein sequence ID" value="ENSSPUP00000014954.1"/>
    <property type="gene ID" value="ENSSPUG00000011545.1"/>
</dbReference>
<dbReference type="PANTHER" id="PTHR23295:SF3">
    <property type="entry name" value="NUCLEAR RECEPTOR COACTIVATOR 5"/>
    <property type="match status" value="1"/>
</dbReference>
<dbReference type="Pfam" id="PF00076">
    <property type="entry name" value="RRM_1"/>
    <property type="match status" value="1"/>
</dbReference>
<evidence type="ECO:0000256" key="2">
    <source>
        <dbReference type="SAM" id="MobiDB-lite"/>
    </source>
</evidence>
<dbReference type="Gene3D" id="3.30.70.330">
    <property type="match status" value="1"/>
</dbReference>
<dbReference type="PROSITE" id="PS50102">
    <property type="entry name" value="RRM"/>
    <property type="match status" value="1"/>
</dbReference>
<feature type="domain" description="RRM" evidence="3">
    <location>
        <begin position="26"/>
        <end position="90"/>
    </location>
</feature>
<keyword evidence="1" id="KW-0694">RNA-binding</keyword>
<reference evidence="4" key="1">
    <citation type="submission" date="2025-08" db="UniProtKB">
        <authorList>
            <consortium name="Ensembl"/>
        </authorList>
    </citation>
    <scope>IDENTIFICATION</scope>
</reference>
<dbReference type="GO" id="GO:0009966">
    <property type="term" value="P:regulation of signal transduction"/>
    <property type="evidence" value="ECO:0007669"/>
    <property type="project" value="TreeGrafter"/>
</dbReference>
<evidence type="ECO:0000313" key="4">
    <source>
        <dbReference type="Ensembl" id="ENSSPUP00000014954.1"/>
    </source>
</evidence>
<name>A0A8D0L7R8_SPHPU</name>
<dbReference type="InterPro" id="IPR012677">
    <property type="entry name" value="Nucleotide-bd_a/b_plait_sf"/>
</dbReference>
<dbReference type="InterPro" id="IPR035979">
    <property type="entry name" value="RBD_domain_sf"/>
</dbReference>
<dbReference type="SUPFAM" id="SSF54928">
    <property type="entry name" value="RNA-binding domain, RBD"/>
    <property type="match status" value="1"/>
</dbReference>
<dbReference type="GO" id="GO:0005654">
    <property type="term" value="C:nucleoplasm"/>
    <property type="evidence" value="ECO:0007669"/>
    <property type="project" value="TreeGrafter"/>
</dbReference>
<evidence type="ECO:0000256" key="1">
    <source>
        <dbReference type="PROSITE-ProRule" id="PRU00176"/>
    </source>
</evidence>
<organism evidence="4 5">
    <name type="scientific">Sphenodon punctatus</name>
    <name type="common">Tuatara</name>
    <name type="synonym">Hatteria punctata</name>
    <dbReference type="NCBI Taxonomy" id="8508"/>
    <lineage>
        <taxon>Eukaryota</taxon>
        <taxon>Metazoa</taxon>
        <taxon>Chordata</taxon>
        <taxon>Craniata</taxon>
        <taxon>Vertebrata</taxon>
        <taxon>Euteleostomi</taxon>
        <taxon>Lepidosauria</taxon>
        <taxon>Sphenodontia</taxon>
        <taxon>Sphenodontidae</taxon>
        <taxon>Sphenodon</taxon>
    </lineage>
</organism>
<dbReference type="OMA" id="WGMFGEI"/>
<feature type="region of interest" description="Disordered" evidence="2">
    <location>
        <begin position="1"/>
        <end position="23"/>
    </location>
</feature>
<dbReference type="PANTHER" id="PTHR23295">
    <property type="entry name" value="NUCLEAR RECEPTOR COACTIVATOR 5-RELATED"/>
    <property type="match status" value="1"/>
</dbReference>
<protein>
    <recommendedName>
        <fullName evidence="3">RRM domain-containing protein</fullName>
    </recommendedName>
</protein>
<evidence type="ECO:0000313" key="5">
    <source>
        <dbReference type="Proteomes" id="UP000694392"/>
    </source>
</evidence>
<dbReference type="SMART" id="SM00360">
    <property type="entry name" value="RRM"/>
    <property type="match status" value="1"/>
</dbReference>
<dbReference type="Proteomes" id="UP000694392">
    <property type="component" value="Unplaced"/>
</dbReference>
<dbReference type="CDD" id="cd12341">
    <property type="entry name" value="RRM_hnRNPC_like"/>
    <property type="match status" value="1"/>
</dbReference>
<keyword evidence="5" id="KW-1185">Reference proteome</keyword>
<dbReference type="AlphaFoldDB" id="A0A8D0L7R8"/>
<proteinExistence type="predicted"/>
<dbReference type="GO" id="GO:0003723">
    <property type="term" value="F:RNA binding"/>
    <property type="evidence" value="ECO:0007669"/>
    <property type="project" value="UniProtKB-UniRule"/>
</dbReference>
<dbReference type="InterPro" id="IPR000504">
    <property type="entry name" value="RRM_dom"/>
</dbReference>
<reference evidence="4" key="2">
    <citation type="submission" date="2025-09" db="UniProtKB">
        <authorList>
            <consortium name="Ensembl"/>
        </authorList>
    </citation>
    <scope>IDENTIFICATION</scope>
</reference>
<sequence length="105" mass="11966">MARGRKSNSIKKSDFTNSTDPQDLERRLFIGNLPTNNMTREEMEEIFSKYGKIRALSMFHGYGFVQFDRLEDVQVALDGEKGRLYKGYRLGKANWSVLSPVGASP</sequence>
<dbReference type="InterPro" id="IPR052600">
    <property type="entry name" value="Nuc_rcpt_coact/corep"/>
</dbReference>